<keyword evidence="3" id="KW-0997">Cell inner membrane</keyword>
<dbReference type="Proteomes" id="UP000602076">
    <property type="component" value="Unassembled WGS sequence"/>
</dbReference>
<gene>
    <name evidence="10" type="ORF">IEO70_14620</name>
</gene>
<sequence>MDYIAQFVTSFIGSAAFGIIFNVPRESVFKCGLVGALGWICYFGLSEIGLSIIGATAAASSLIAIISQTFARFYKTPMIIFTVGGIIPLVPGGMAYNAMRNFVENNYSEAITLAAKAFLISGSIAIGLVFSEVLYQLFMKLWSKKNMFKKAADN</sequence>
<dbReference type="InterPro" id="IPR050539">
    <property type="entry name" value="ThrE_Dicarb/AminoAcid_Exp"/>
</dbReference>
<evidence type="ECO:0000313" key="10">
    <source>
        <dbReference type="EMBL" id="MBD3109579.1"/>
    </source>
</evidence>
<protein>
    <submittedName>
        <fullName evidence="10">Threonine/serine exporter family protein</fullName>
    </submittedName>
</protein>
<feature type="transmembrane region" description="Helical" evidence="8">
    <location>
        <begin position="78"/>
        <end position="98"/>
    </location>
</feature>
<comment type="subcellular location">
    <subcellularLocation>
        <location evidence="1">Cell membrane</location>
        <topology evidence="1">Multi-pass membrane protein</topology>
    </subcellularLocation>
</comment>
<feature type="transmembrane region" description="Helical" evidence="8">
    <location>
        <begin position="7"/>
        <end position="24"/>
    </location>
</feature>
<dbReference type="InterPro" id="IPR024528">
    <property type="entry name" value="ThrE_2"/>
</dbReference>
<keyword evidence="6 8" id="KW-0472">Membrane</keyword>
<evidence type="ECO:0000256" key="4">
    <source>
        <dbReference type="ARBA" id="ARBA00022692"/>
    </source>
</evidence>
<comment type="caution">
    <text evidence="10">The sequence shown here is derived from an EMBL/GenBank/DDBJ whole genome shotgun (WGS) entry which is preliminary data.</text>
</comment>
<evidence type="ECO:0000256" key="2">
    <source>
        <dbReference type="ARBA" id="ARBA00022475"/>
    </source>
</evidence>
<evidence type="ECO:0000259" key="9">
    <source>
        <dbReference type="Pfam" id="PF12821"/>
    </source>
</evidence>
<dbReference type="AlphaFoldDB" id="A0A927CYS1"/>
<accession>A0A927CYS1</accession>
<organism evidence="10 11">
    <name type="scientific">Peribacillus faecalis</name>
    <dbReference type="NCBI Taxonomy" id="2772559"/>
    <lineage>
        <taxon>Bacteria</taxon>
        <taxon>Bacillati</taxon>
        <taxon>Bacillota</taxon>
        <taxon>Bacilli</taxon>
        <taxon>Bacillales</taxon>
        <taxon>Bacillaceae</taxon>
        <taxon>Peribacillus</taxon>
    </lineage>
</organism>
<proteinExistence type="inferred from homology"/>
<evidence type="ECO:0000256" key="6">
    <source>
        <dbReference type="ARBA" id="ARBA00023136"/>
    </source>
</evidence>
<evidence type="ECO:0000256" key="7">
    <source>
        <dbReference type="ARBA" id="ARBA00034125"/>
    </source>
</evidence>
<feature type="transmembrane region" description="Helical" evidence="8">
    <location>
        <begin position="118"/>
        <end position="138"/>
    </location>
</feature>
<keyword evidence="5 8" id="KW-1133">Transmembrane helix</keyword>
<reference evidence="10" key="1">
    <citation type="submission" date="2020-09" db="EMBL/GenBank/DDBJ databases">
        <title>Bacillus faecalis sp. nov., a moderately halophilic bacterium isolated from cow faeces.</title>
        <authorList>
            <person name="Jiang L."/>
            <person name="Lee J."/>
        </authorList>
    </citation>
    <scope>NUCLEOTIDE SEQUENCE</scope>
    <source>
        <strain evidence="10">AGMB 02131</strain>
    </source>
</reference>
<keyword evidence="4 8" id="KW-0812">Transmembrane</keyword>
<feature type="transmembrane region" description="Helical" evidence="8">
    <location>
        <begin position="36"/>
        <end position="66"/>
    </location>
</feature>
<evidence type="ECO:0000256" key="5">
    <source>
        <dbReference type="ARBA" id="ARBA00022989"/>
    </source>
</evidence>
<dbReference type="EMBL" id="JACXSI010000038">
    <property type="protein sequence ID" value="MBD3109579.1"/>
    <property type="molecule type" value="Genomic_DNA"/>
</dbReference>
<dbReference type="PANTHER" id="PTHR34390">
    <property type="entry name" value="UPF0442 PROTEIN YJJB-RELATED"/>
    <property type="match status" value="1"/>
</dbReference>
<dbReference type="GO" id="GO:0005886">
    <property type="term" value="C:plasma membrane"/>
    <property type="evidence" value="ECO:0007669"/>
    <property type="project" value="UniProtKB-SubCell"/>
</dbReference>
<evidence type="ECO:0000256" key="3">
    <source>
        <dbReference type="ARBA" id="ARBA00022519"/>
    </source>
</evidence>
<keyword evidence="11" id="KW-1185">Reference proteome</keyword>
<dbReference type="Pfam" id="PF12821">
    <property type="entry name" value="ThrE_2"/>
    <property type="match status" value="1"/>
</dbReference>
<name>A0A927CYS1_9BACI</name>
<keyword evidence="2" id="KW-1003">Cell membrane</keyword>
<feature type="domain" description="Threonine/Serine exporter ThrE" evidence="9">
    <location>
        <begin position="6"/>
        <end position="133"/>
    </location>
</feature>
<evidence type="ECO:0000256" key="1">
    <source>
        <dbReference type="ARBA" id="ARBA00004651"/>
    </source>
</evidence>
<evidence type="ECO:0000313" key="11">
    <source>
        <dbReference type="Proteomes" id="UP000602076"/>
    </source>
</evidence>
<comment type="similarity">
    <text evidence="7">Belongs to the ThrE exporter (TC 2.A.79) family.</text>
</comment>
<dbReference type="RefSeq" id="WP_190999115.1">
    <property type="nucleotide sequence ID" value="NZ_JACXSI010000038.1"/>
</dbReference>
<dbReference type="GO" id="GO:0015744">
    <property type="term" value="P:succinate transport"/>
    <property type="evidence" value="ECO:0007669"/>
    <property type="project" value="TreeGrafter"/>
</dbReference>
<evidence type="ECO:0000256" key="8">
    <source>
        <dbReference type="SAM" id="Phobius"/>
    </source>
</evidence>
<dbReference type="PANTHER" id="PTHR34390:SF1">
    <property type="entry name" value="SUCCINATE TRANSPORTER SUBUNIT YJJB-RELATED"/>
    <property type="match status" value="1"/>
</dbReference>